<reference evidence="1 2" key="1">
    <citation type="journal article" date="2016" name="Mol. Biol. Evol.">
        <title>Comparative Genomics of Early-Diverging Mushroom-Forming Fungi Provides Insights into the Origins of Lignocellulose Decay Capabilities.</title>
        <authorList>
            <person name="Nagy L.G."/>
            <person name="Riley R."/>
            <person name="Tritt A."/>
            <person name="Adam C."/>
            <person name="Daum C."/>
            <person name="Floudas D."/>
            <person name="Sun H."/>
            <person name="Yadav J.S."/>
            <person name="Pangilinan J."/>
            <person name="Larsson K.H."/>
            <person name="Matsuura K."/>
            <person name="Barry K."/>
            <person name="Labutti K."/>
            <person name="Kuo R."/>
            <person name="Ohm R.A."/>
            <person name="Bhattacharya S.S."/>
            <person name="Shirouzu T."/>
            <person name="Yoshinaga Y."/>
            <person name="Martin F.M."/>
            <person name="Grigoriev I.V."/>
            <person name="Hibbett D.S."/>
        </authorList>
    </citation>
    <scope>NUCLEOTIDE SEQUENCE [LARGE SCALE GENOMIC DNA]</scope>
    <source>
        <strain evidence="1 2">L-15889</strain>
    </source>
</reference>
<dbReference type="SUPFAM" id="SSF58100">
    <property type="entry name" value="Bacterial hemolysins"/>
    <property type="match status" value="1"/>
</dbReference>
<sequence>MSSSHSKAAPTILRSNAQASLTVDLAVRAASAAKQVDVVFDVAVTAALFVVDIISGHEPFAPQLLRIQATYHIYVWATYALSLAIADYGEKFDNVIIKLCADKSLSVEQRREAISGFIRDADTIHTTAIGIMTNLNTLEDDFNTFVASFRAWVTEAVESFVRDIQQALGQLSSDVARIRSAAAASLGLPVAFAADRAVANSNVTSELSQNDYVGDAVAAIDSLGKLWQAVTNDAEEIEGWLKDGADDADLPEYMKLSLEEAVKLYADMAVPLRAYANALTEKNIPLP</sequence>
<protein>
    <submittedName>
        <fullName evidence="1">Uncharacterized protein</fullName>
    </submittedName>
</protein>
<evidence type="ECO:0000313" key="2">
    <source>
        <dbReference type="Proteomes" id="UP000076727"/>
    </source>
</evidence>
<dbReference type="AlphaFoldDB" id="A0A165MW85"/>
<dbReference type="EMBL" id="KV429093">
    <property type="protein sequence ID" value="KZT66202.1"/>
    <property type="molecule type" value="Genomic_DNA"/>
</dbReference>
<organism evidence="1 2">
    <name type="scientific">Daedalea quercina L-15889</name>
    <dbReference type="NCBI Taxonomy" id="1314783"/>
    <lineage>
        <taxon>Eukaryota</taxon>
        <taxon>Fungi</taxon>
        <taxon>Dikarya</taxon>
        <taxon>Basidiomycota</taxon>
        <taxon>Agaricomycotina</taxon>
        <taxon>Agaricomycetes</taxon>
        <taxon>Polyporales</taxon>
        <taxon>Fomitopsis</taxon>
    </lineage>
</organism>
<accession>A0A165MW85</accession>
<dbReference type="OrthoDB" id="3254917at2759"/>
<gene>
    <name evidence="1" type="ORF">DAEQUDRAFT_730547</name>
</gene>
<dbReference type="Proteomes" id="UP000076727">
    <property type="component" value="Unassembled WGS sequence"/>
</dbReference>
<keyword evidence="2" id="KW-1185">Reference proteome</keyword>
<name>A0A165MW85_9APHY</name>
<evidence type="ECO:0000313" key="1">
    <source>
        <dbReference type="EMBL" id="KZT66202.1"/>
    </source>
</evidence>
<proteinExistence type="predicted"/>